<evidence type="ECO:0000256" key="3">
    <source>
        <dbReference type="ARBA" id="ARBA00023242"/>
    </source>
</evidence>
<dbReference type="SMART" id="SM00739">
    <property type="entry name" value="KOW"/>
    <property type="match status" value="2"/>
</dbReference>
<accession>A0A7R9A3C2</accession>
<sequence>MSATISFGFKKKAEKRKLEDSKLRDEATRDEKEEVDIVQGFEAGVIQSTVKKEVKKLVIPLGEELKGTFWARLKEKKDERKEKINAKDNVSSQAQLDQPPPSQDELENLAVKEIIGDTRNAQEMWEKRGEKGSLGIIISQNEDISESNSNLGKEASLEDYEDVPIDEFGMAMLRGMGLKDEDVKKSSEIGIGFDPWPVGLGLGATRKAVKDPKGVEERDDPPAELKKGINVCILQGPHRGLYGQVEGLDPDTARVIVKLAISGSVETISELAVKIVGSKEYRESSKILNKEKYDKYKSSQALQNGNNISPQNGQTKDQKEEEKKIKIWVRPHLRVRLVDSVYKRGKYYKEKVTVTDVPAPDICTCKTKDGKLLEDVSPSMLETVIPRGDEPLVMILRGKYDGQIGVLEEKDKRRCVATLRIWGRSKVVHLDYDDVCEFVGDPALLNRI</sequence>
<keyword evidence="3" id="KW-0539">Nucleus</keyword>
<feature type="region of interest" description="Disordered" evidence="4">
    <location>
        <begin position="80"/>
        <end position="104"/>
    </location>
</feature>
<comment type="subcellular location">
    <subcellularLocation>
        <location evidence="1">Nucleus</location>
    </subcellularLocation>
</comment>
<evidence type="ECO:0000256" key="2">
    <source>
        <dbReference type="ARBA" id="ARBA00022737"/>
    </source>
</evidence>
<dbReference type="Gene3D" id="2.30.30.140">
    <property type="match status" value="1"/>
</dbReference>
<proteinExistence type="predicted"/>
<dbReference type="EMBL" id="CAJPEV010000126">
    <property type="protein sequence ID" value="CAG0881022.1"/>
    <property type="molecule type" value="Genomic_DNA"/>
</dbReference>
<dbReference type="AlphaFoldDB" id="A0A7R9A3C2"/>
<dbReference type="GO" id="GO:0005681">
    <property type="term" value="C:spliceosomal complex"/>
    <property type="evidence" value="ECO:0007669"/>
    <property type="project" value="TreeGrafter"/>
</dbReference>
<protein>
    <recommendedName>
        <fullName evidence="5">KOW domain-containing protein</fullName>
    </recommendedName>
</protein>
<dbReference type="PANTHER" id="PTHR15818:SF2">
    <property type="entry name" value="G-PATCH DOMAIN AND KOW MOTIFS-CONTAINING PROTEIN"/>
    <property type="match status" value="1"/>
</dbReference>
<dbReference type="InterPro" id="IPR045166">
    <property type="entry name" value="Spp2-like"/>
</dbReference>
<dbReference type="InterPro" id="IPR014722">
    <property type="entry name" value="Rib_uL2_dom2"/>
</dbReference>
<gene>
    <name evidence="6" type="ORF">DSTB1V02_LOCUS1354</name>
</gene>
<evidence type="ECO:0000313" key="7">
    <source>
        <dbReference type="Proteomes" id="UP000677054"/>
    </source>
</evidence>
<evidence type="ECO:0000313" key="6">
    <source>
        <dbReference type="EMBL" id="CAD7241361.1"/>
    </source>
</evidence>
<evidence type="ECO:0000256" key="1">
    <source>
        <dbReference type="ARBA" id="ARBA00004123"/>
    </source>
</evidence>
<dbReference type="InterPro" id="IPR005824">
    <property type="entry name" value="KOW"/>
</dbReference>
<dbReference type="GO" id="GO:0000398">
    <property type="term" value="P:mRNA splicing, via spliceosome"/>
    <property type="evidence" value="ECO:0007669"/>
    <property type="project" value="InterPro"/>
</dbReference>
<reference evidence="6" key="1">
    <citation type="submission" date="2020-11" db="EMBL/GenBank/DDBJ databases">
        <authorList>
            <person name="Tran Van P."/>
        </authorList>
    </citation>
    <scope>NUCLEOTIDE SEQUENCE</scope>
</reference>
<dbReference type="InterPro" id="IPR041994">
    <property type="entry name" value="GPKOW_KOW2"/>
</dbReference>
<feature type="region of interest" description="Disordered" evidence="4">
    <location>
        <begin position="300"/>
        <end position="320"/>
    </location>
</feature>
<organism evidence="6">
    <name type="scientific">Darwinula stevensoni</name>
    <dbReference type="NCBI Taxonomy" id="69355"/>
    <lineage>
        <taxon>Eukaryota</taxon>
        <taxon>Metazoa</taxon>
        <taxon>Ecdysozoa</taxon>
        <taxon>Arthropoda</taxon>
        <taxon>Crustacea</taxon>
        <taxon>Oligostraca</taxon>
        <taxon>Ostracoda</taxon>
        <taxon>Podocopa</taxon>
        <taxon>Podocopida</taxon>
        <taxon>Darwinulocopina</taxon>
        <taxon>Darwinuloidea</taxon>
        <taxon>Darwinulidae</taxon>
        <taxon>Darwinula</taxon>
    </lineage>
</organism>
<feature type="domain" description="KOW" evidence="5">
    <location>
        <begin position="384"/>
        <end position="413"/>
    </location>
</feature>
<evidence type="ECO:0000256" key="4">
    <source>
        <dbReference type="SAM" id="MobiDB-lite"/>
    </source>
</evidence>
<keyword evidence="7" id="KW-1185">Reference proteome</keyword>
<name>A0A7R9A3C2_9CRUS</name>
<keyword evidence="2" id="KW-0677">Repeat</keyword>
<dbReference type="EMBL" id="LR899643">
    <property type="protein sequence ID" value="CAD7241361.1"/>
    <property type="molecule type" value="Genomic_DNA"/>
</dbReference>
<dbReference type="OrthoDB" id="5577072at2759"/>
<dbReference type="InterPro" id="IPR041993">
    <property type="entry name" value="GPKOW_KOW1"/>
</dbReference>
<dbReference type="Gene3D" id="2.30.30.30">
    <property type="match status" value="1"/>
</dbReference>
<feature type="compositionally biased region" description="Polar residues" evidence="4">
    <location>
        <begin position="300"/>
        <end position="315"/>
    </location>
</feature>
<dbReference type="Proteomes" id="UP000677054">
    <property type="component" value="Unassembled WGS sequence"/>
</dbReference>
<dbReference type="CDD" id="cd13152">
    <property type="entry name" value="KOW_GPKOW_A"/>
    <property type="match status" value="1"/>
</dbReference>
<dbReference type="Pfam" id="PF12656">
    <property type="entry name" value="G-patch_2"/>
    <property type="match status" value="1"/>
</dbReference>
<dbReference type="PANTHER" id="PTHR15818">
    <property type="entry name" value="G PATCH AND KOW-CONTAINING"/>
    <property type="match status" value="1"/>
</dbReference>
<evidence type="ECO:0000259" key="5">
    <source>
        <dbReference type="SMART" id="SM00739"/>
    </source>
</evidence>
<feature type="domain" description="KOW" evidence="5">
    <location>
        <begin position="224"/>
        <end position="251"/>
    </location>
</feature>
<dbReference type="InterPro" id="IPR026822">
    <property type="entry name" value="Spp2/MOS2_G-patch"/>
</dbReference>
<dbReference type="Pfam" id="PF25088">
    <property type="entry name" value="GPKOW_C"/>
    <property type="match status" value="1"/>
</dbReference>
<dbReference type="CDD" id="cd13153">
    <property type="entry name" value="KOW_GPKOW_B"/>
    <property type="match status" value="1"/>
</dbReference>